<dbReference type="PANTHER" id="PTHR42769:SF2">
    <property type="entry name" value="SUPEROXIDE DISMUTASE"/>
    <property type="match status" value="1"/>
</dbReference>
<dbReference type="EC" id="1.15.1.1" evidence="2"/>
<evidence type="ECO:0000256" key="1">
    <source>
        <dbReference type="ARBA" id="ARBA00008714"/>
    </source>
</evidence>
<dbReference type="Gene3D" id="1.10.287.990">
    <property type="entry name" value="Fe,Mn superoxide dismutase (SOD) domain"/>
    <property type="match status" value="1"/>
</dbReference>
<dbReference type="PRINTS" id="PR01703">
    <property type="entry name" value="MNSODISMTASE"/>
</dbReference>
<dbReference type="Gene3D" id="3.55.40.20">
    <property type="entry name" value="Iron/manganese superoxide dismutase, C-terminal domain"/>
    <property type="match status" value="1"/>
</dbReference>
<organism evidence="8">
    <name type="scientific">Neobodo designis</name>
    <name type="common">Flagellated protozoan</name>
    <name type="synonym">Bodo designis</name>
    <dbReference type="NCBI Taxonomy" id="312471"/>
    <lineage>
        <taxon>Eukaryota</taxon>
        <taxon>Discoba</taxon>
        <taxon>Euglenozoa</taxon>
        <taxon>Kinetoplastea</taxon>
        <taxon>Metakinetoplastina</taxon>
        <taxon>Neobodonida</taxon>
        <taxon>Neobodo</taxon>
    </lineage>
</organism>
<proteinExistence type="inferred from homology"/>
<evidence type="ECO:0000313" key="7">
    <source>
        <dbReference type="EMBL" id="CAD9138961.1"/>
    </source>
</evidence>
<sequence length="296" mass="34438">MLRRAALTTSAAAVAPLAQQRSIGMHLPKRDVVVGKFDINAEYDTFRERTGKTPDHDMAQYRKLYWRADETVRRAERYIQAQGFFHLPILDFPAYKGCPPLMSGQQLRIHYGRHHRLYVEKLNALLPGTKYEGMNLDDIIRLSAPNNNDDVAVFNNAAQHYNHSFFWKNITPWGCNIPPDFLCAIEEQYGTWEAFVEEFEAKAMGFFGSGWIWLIYDGLAKKFDIVALKNAGCPLTENSQTPLMTLDAWEHAWYVDFENEKAKYVKGYFKVADWHWAERHWKRATGQEYNQMIWDG</sequence>
<dbReference type="InterPro" id="IPR036314">
    <property type="entry name" value="SOD_C_sf"/>
</dbReference>
<accession>A0A6U4VHH8</accession>
<keyword evidence="4" id="KW-0560">Oxidoreductase</keyword>
<evidence type="ECO:0000259" key="5">
    <source>
        <dbReference type="Pfam" id="PF00081"/>
    </source>
</evidence>
<feature type="domain" description="Manganese/iron superoxide dismutase C-terminal" evidence="6">
    <location>
        <begin position="183"/>
        <end position="279"/>
    </location>
</feature>
<dbReference type="Pfam" id="PF02777">
    <property type="entry name" value="Sod_Fe_C"/>
    <property type="match status" value="1"/>
</dbReference>
<dbReference type="EMBL" id="HBGF01039765">
    <property type="protein sequence ID" value="CAD9138961.1"/>
    <property type="molecule type" value="Transcribed_RNA"/>
</dbReference>
<dbReference type="GO" id="GO:0004784">
    <property type="term" value="F:superoxide dismutase activity"/>
    <property type="evidence" value="ECO:0007669"/>
    <property type="project" value="UniProtKB-EC"/>
</dbReference>
<gene>
    <name evidence="7" type="ORF">NDES1114_LOCUS26600</name>
    <name evidence="8" type="ORF">NDES1114_LOCUS26601</name>
</gene>
<feature type="domain" description="Manganese/iron superoxide dismutase N-terminal" evidence="5">
    <location>
        <begin position="85"/>
        <end position="170"/>
    </location>
</feature>
<evidence type="ECO:0000256" key="3">
    <source>
        <dbReference type="ARBA" id="ARBA00022723"/>
    </source>
</evidence>
<dbReference type="SUPFAM" id="SSF54719">
    <property type="entry name" value="Fe,Mn superoxide dismutase (SOD), C-terminal domain"/>
    <property type="match status" value="1"/>
</dbReference>
<keyword evidence="3" id="KW-0479">Metal-binding</keyword>
<dbReference type="InterPro" id="IPR036324">
    <property type="entry name" value="Mn/Fe_SOD_N_sf"/>
</dbReference>
<dbReference type="InterPro" id="IPR001189">
    <property type="entry name" value="Mn/Fe_SOD"/>
</dbReference>
<dbReference type="PANTHER" id="PTHR42769">
    <property type="entry name" value="SUPEROXIDE DISMUTASE"/>
    <property type="match status" value="1"/>
</dbReference>
<dbReference type="SUPFAM" id="SSF46609">
    <property type="entry name" value="Fe,Mn superoxide dismutase (SOD), N-terminal domain"/>
    <property type="match status" value="1"/>
</dbReference>
<evidence type="ECO:0000256" key="4">
    <source>
        <dbReference type="ARBA" id="ARBA00023002"/>
    </source>
</evidence>
<evidence type="ECO:0000313" key="8">
    <source>
        <dbReference type="EMBL" id="CAD9138962.1"/>
    </source>
</evidence>
<protein>
    <recommendedName>
        <fullName evidence="2">superoxide dismutase</fullName>
        <ecNumber evidence="2">1.15.1.1</ecNumber>
    </recommendedName>
</protein>
<dbReference type="GO" id="GO:0046872">
    <property type="term" value="F:metal ion binding"/>
    <property type="evidence" value="ECO:0007669"/>
    <property type="project" value="UniProtKB-KW"/>
</dbReference>
<dbReference type="Pfam" id="PF00081">
    <property type="entry name" value="Sod_Fe_N"/>
    <property type="match status" value="1"/>
</dbReference>
<reference evidence="8" key="1">
    <citation type="submission" date="2021-01" db="EMBL/GenBank/DDBJ databases">
        <authorList>
            <person name="Corre E."/>
            <person name="Pelletier E."/>
            <person name="Niang G."/>
            <person name="Scheremetjew M."/>
            <person name="Finn R."/>
            <person name="Kale V."/>
            <person name="Holt S."/>
            <person name="Cochrane G."/>
            <person name="Meng A."/>
            <person name="Brown T."/>
            <person name="Cohen L."/>
        </authorList>
    </citation>
    <scope>NUCLEOTIDE SEQUENCE</scope>
    <source>
        <strain evidence="8">CCAP 1951/1</strain>
    </source>
</reference>
<dbReference type="EMBL" id="HBGF01039766">
    <property type="protein sequence ID" value="CAD9138962.1"/>
    <property type="molecule type" value="Transcribed_RNA"/>
</dbReference>
<dbReference type="AlphaFoldDB" id="A0A6U4VHH8"/>
<evidence type="ECO:0000256" key="2">
    <source>
        <dbReference type="ARBA" id="ARBA00012682"/>
    </source>
</evidence>
<name>A0A6U4VHH8_NEODS</name>
<dbReference type="InterPro" id="IPR019831">
    <property type="entry name" value="Mn/Fe_SOD_N"/>
</dbReference>
<evidence type="ECO:0000259" key="6">
    <source>
        <dbReference type="Pfam" id="PF02777"/>
    </source>
</evidence>
<dbReference type="InterPro" id="IPR019832">
    <property type="entry name" value="Mn/Fe_SOD_C"/>
</dbReference>
<comment type="similarity">
    <text evidence="1">Belongs to the iron/manganese superoxide dismutase family.</text>
</comment>